<dbReference type="AlphaFoldDB" id="A0A8J6FL30"/>
<accession>A0A8J6FL30</accession>
<protein>
    <submittedName>
        <fullName evidence="1">Uncharacterized protein</fullName>
    </submittedName>
</protein>
<dbReference type="OrthoDB" id="10258440at2759"/>
<dbReference type="Proteomes" id="UP000770717">
    <property type="component" value="Unassembled WGS sequence"/>
</dbReference>
<comment type="caution">
    <text evidence="1">The sequence shown here is derived from an EMBL/GenBank/DDBJ whole genome shotgun (WGS) entry which is preliminary data.</text>
</comment>
<reference evidence="1" key="1">
    <citation type="thesis" date="2020" institute="ProQuest LLC" country="789 East Eisenhower Parkway, Ann Arbor, MI, USA">
        <title>Comparative Genomics and Chromosome Evolution.</title>
        <authorList>
            <person name="Mudd A.B."/>
        </authorList>
    </citation>
    <scope>NUCLEOTIDE SEQUENCE</scope>
    <source>
        <strain evidence="1">HN-11 Male</strain>
        <tissue evidence="1">Kidney and liver</tissue>
    </source>
</reference>
<keyword evidence="2" id="KW-1185">Reference proteome</keyword>
<dbReference type="EMBL" id="WNTK01000002">
    <property type="protein sequence ID" value="KAG9489973.1"/>
    <property type="molecule type" value="Genomic_DNA"/>
</dbReference>
<evidence type="ECO:0000313" key="2">
    <source>
        <dbReference type="Proteomes" id="UP000770717"/>
    </source>
</evidence>
<proteinExistence type="predicted"/>
<evidence type="ECO:0000313" key="1">
    <source>
        <dbReference type="EMBL" id="KAG9489973.1"/>
    </source>
</evidence>
<name>A0A8J6FL30_ELECQ</name>
<organism evidence="1 2">
    <name type="scientific">Eleutherodactylus coqui</name>
    <name type="common">Puerto Rican coqui</name>
    <dbReference type="NCBI Taxonomy" id="57060"/>
    <lineage>
        <taxon>Eukaryota</taxon>
        <taxon>Metazoa</taxon>
        <taxon>Chordata</taxon>
        <taxon>Craniata</taxon>
        <taxon>Vertebrata</taxon>
        <taxon>Euteleostomi</taxon>
        <taxon>Amphibia</taxon>
        <taxon>Batrachia</taxon>
        <taxon>Anura</taxon>
        <taxon>Neobatrachia</taxon>
        <taxon>Hyloidea</taxon>
        <taxon>Eleutherodactylidae</taxon>
        <taxon>Eleutherodactylinae</taxon>
        <taxon>Eleutherodactylus</taxon>
        <taxon>Eleutherodactylus</taxon>
    </lineage>
</organism>
<sequence length="79" mass="8574">MAASVSDPTHQWFILRVGDSSVVPETPVPSATHPLMRQRLVSQLSSCPFIVTFRTKLCPGIRGGGVYCLQPFHPAIPSV</sequence>
<gene>
    <name evidence="1" type="ORF">GDO78_005734</name>
</gene>